<gene>
    <name evidence="4" type="ORF">ACFOHV_06145</name>
</gene>
<dbReference type="Proteomes" id="UP001595647">
    <property type="component" value="Unassembled WGS sequence"/>
</dbReference>
<dbReference type="Pfam" id="PF13857">
    <property type="entry name" value="Ank_5"/>
    <property type="match status" value="1"/>
</dbReference>
<evidence type="ECO:0000256" key="3">
    <source>
        <dbReference type="PROSITE-ProRule" id="PRU00023"/>
    </source>
</evidence>
<dbReference type="PANTHER" id="PTHR24171">
    <property type="entry name" value="ANKYRIN REPEAT DOMAIN-CONTAINING PROTEIN 39-RELATED"/>
    <property type="match status" value="1"/>
</dbReference>
<dbReference type="PROSITE" id="PS50088">
    <property type="entry name" value="ANK_REPEAT"/>
    <property type="match status" value="1"/>
</dbReference>
<evidence type="ECO:0000313" key="4">
    <source>
        <dbReference type="EMBL" id="MFC3162858.1"/>
    </source>
</evidence>
<dbReference type="EMBL" id="JBHRTG010000005">
    <property type="protein sequence ID" value="MFC3162858.1"/>
    <property type="molecule type" value="Genomic_DNA"/>
</dbReference>
<dbReference type="InterPro" id="IPR036770">
    <property type="entry name" value="Ankyrin_rpt-contain_sf"/>
</dbReference>
<keyword evidence="2 3" id="KW-0040">ANK repeat</keyword>
<comment type="caution">
    <text evidence="4">The sequence shown here is derived from an EMBL/GenBank/DDBJ whole genome shotgun (WGS) entry which is preliminary data.</text>
</comment>
<accession>A0ABV7HZH3</accession>
<sequence length="386" mass="43833">MSEDATGAQDALTPGKTDDATVAAISRAIEERNMEEVRRLLDEGVSPNILTTAAWSTTALMKAASEGCADIMELLIERGADLELRDKDGLSALDIVDYRGNEWDVADVLLRHGAVRNPNLKTSEDELNEYYEARERLQSDYFDDRVYVHEINRGTSRSLLGGESRQTWAVIARRNVHRYPPVSIAEFDTFAEADEFLRRVLPATPRVSLGHRPPDPLPSWEEYRAWADGIEAAAQEKEAAIRKRMELAALLKWPKPRSYNKHGKRQRYASSSPRCLQERAIRAAILRKFGKPRKGKRRLIMEPPQPMTRLIPAKPGRLRSKMARAQNARTFFWDALPRIPPLRRDLFTENPRRTPVRRLSLIVHSQAHLAVSSAKKSRKTKGDNNA</sequence>
<reference evidence="5" key="1">
    <citation type="journal article" date="2019" name="Int. J. Syst. Evol. Microbiol.">
        <title>The Global Catalogue of Microorganisms (GCM) 10K type strain sequencing project: providing services to taxonomists for standard genome sequencing and annotation.</title>
        <authorList>
            <consortium name="The Broad Institute Genomics Platform"/>
            <consortium name="The Broad Institute Genome Sequencing Center for Infectious Disease"/>
            <person name="Wu L."/>
            <person name="Ma J."/>
        </authorList>
    </citation>
    <scope>NUCLEOTIDE SEQUENCE [LARGE SCALE GENOMIC DNA]</scope>
    <source>
        <strain evidence="5">KCTC 52231</strain>
    </source>
</reference>
<keyword evidence="5" id="KW-1185">Reference proteome</keyword>
<organism evidence="4 5">
    <name type="scientific">Ciceribacter thiooxidans</name>
    <dbReference type="NCBI Taxonomy" id="1969821"/>
    <lineage>
        <taxon>Bacteria</taxon>
        <taxon>Pseudomonadati</taxon>
        <taxon>Pseudomonadota</taxon>
        <taxon>Alphaproteobacteria</taxon>
        <taxon>Hyphomicrobiales</taxon>
        <taxon>Rhizobiaceae</taxon>
        <taxon>Ciceribacter</taxon>
    </lineage>
</organism>
<protein>
    <submittedName>
        <fullName evidence="4">Ankyrin repeat domain-containing protein</fullName>
    </submittedName>
</protein>
<dbReference type="RefSeq" id="WP_182307256.1">
    <property type="nucleotide sequence ID" value="NZ_CP059896.1"/>
</dbReference>
<dbReference type="InterPro" id="IPR002110">
    <property type="entry name" value="Ankyrin_rpt"/>
</dbReference>
<name>A0ABV7HZH3_9HYPH</name>
<dbReference type="PROSITE" id="PS50297">
    <property type="entry name" value="ANK_REP_REGION"/>
    <property type="match status" value="1"/>
</dbReference>
<evidence type="ECO:0000313" key="5">
    <source>
        <dbReference type="Proteomes" id="UP001595647"/>
    </source>
</evidence>
<keyword evidence="1" id="KW-0677">Repeat</keyword>
<dbReference type="Gene3D" id="1.25.40.20">
    <property type="entry name" value="Ankyrin repeat-containing domain"/>
    <property type="match status" value="1"/>
</dbReference>
<dbReference type="SUPFAM" id="SSF48403">
    <property type="entry name" value="Ankyrin repeat"/>
    <property type="match status" value="1"/>
</dbReference>
<evidence type="ECO:0000256" key="1">
    <source>
        <dbReference type="ARBA" id="ARBA00022737"/>
    </source>
</evidence>
<feature type="repeat" description="ANK" evidence="3">
    <location>
        <begin position="55"/>
        <end position="87"/>
    </location>
</feature>
<evidence type="ECO:0000256" key="2">
    <source>
        <dbReference type="ARBA" id="ARBA00023043"/>
    </source>
</evidence>
<proteinExistence type="predicted"/>
<dbReference type="SMART" id="SM00248">
    <property type="entry name" value="ANK"/>
    <property type="match status" value="3"/>
</dbReference>